<dbReference type="EMBL" id="BLLF01000276">
    <property type="protein sequence ID" value="GFH09937.1"/>
    <property type="molecule type" value="Genomic_DNA"/>
</dbReference>
<organism evidence="1 2">
    <name type="scientific">Haematococcus lacustris</name>
    <name type="common">Green alga</name>
    <name type="synonym">Haematococcus pluvialis</name>
    <dbReference type="NCBI Taxonomy" id="44745"/>
    <lineage>
        <taxon>Eukaryota</taxon>
        <taxon>Viridiplantae</taxon>
        <taxon>Chlorophyta</taxon>
        <taxon>core chlorophytes</taxon>
        <taxon>Chlorophyceae</taxon>
        <taxon>CS clade</taxon>
        <taxon>Chlamydomonadales</taxon>
        <taxon>Haematococcaceae</taxon>
        <taxon>Haematococcus</taxon>
    </lineage>
</organism>
<sequence length="45" mass="5385">MALVEFKYSSDAEYAWRKLHNTTMDGRSWKLDWATPSDFKLMGWN</sequence>
<dbReference type="Proteomes" id="UP000485058">
    <property type="component" value="Unassembled WGS sequence"/>
</dbReference>
<keyword evidence="2" id="KW-1185">Reference proteome</keyword>
<name>A0A699YIB9_HAELA</name>
<proteinExistence type="predicted"/>
<protein>
    <submittedName>
        <fullName evidence="1">RRM domain-containing protein</fullName>
    </submittedName>
</protein>
<accession>A0A699YIB9</accession>
<dbReference type="SUPFAM" id="SSF54928">
    <property type="entry name" value="RNA-binding domain, RBD"/>
    <property type="match status" value="1"/>
</dbReference>
<comment type="caution">
    <text evidence="1">The sequence shown here is derived from an EMBL/GenBank/DDBJ whole genome shotgun (WGS) entry which is preliminary data.</text>
</comment>
<dbReference type="GO" id="GO:0003676">
    <property type="term" value="F:nucleic acid binding"/>
    <property type="evidence" value="ECO:0007669"/>
    <property type="project" value="InterPro"/>
</dbReference>
<reference evidence="1 2" key="1">
    <citation type="submission" date="2020-02" db="EMBL/GenBank/DDBJ databases">
        <title>Draft genome sequence of Haematococcus lacustris strain NIES-144.</title>
        <authorList>
            <person name="Morimoto D."/>
            <person name="Nakagawa S."/>
            <person name="Yoshida T."/>
            <person name="Sawayama S."/>
        </authorList>
    </citation>
    <scope>NUCLEOTIDE SEQUENCE [LARGE SCALE GENOMIC DNA]</scope>
    <source>
        <strain evidence="1 2">NIES-144</strain>
    </source>
</reference>
<dbReference type="InterPro" id="IPR012677">
    <property type="entry name" value="Nucleotide-bd_a/b_plait_sf"/>
</dbReference>
<evidence type="ECO:0000313" key="2">
    <source>
        <dbReference type="Proteomes" id="UP000485058"/>
    </source>
</evidence>
<dbReference type="AlphaFoldDB" id="A0A699YIB9"/>
<gene>
    <name evidence="1" type="ORF">HaLaN_05168</name>
</gene>
<dbReference type="InterPro" id="IPR035979">
    <property type="entry name" value="RBD_domain_sf"/>
</dbReference>
<dbReference type="Gene3D" id="3.30.70.330">
    <property type="match status" value="1"/>
</dbReference>
<evidence type="ECO:0000313" key="1">
    <source>
        <dbReference type="EMBL" id="GFH09937.1"/>
    </source>
</evidence>